<reference evidence="2" key="1">
    <citation type="submission" date="2017-05" db="EMBL/GenBank/DDBJ databases">
        <authorList>
            <person name="Varghese N."/>
            <person name="Submissions S."/>
        </authorList>
    </citation>
    <scope>NUCLEOTIDE SEQUENCE</scope>
    <source>
        <strain evidence="2">DSM 45262</strain>
    </source>
</reference>
<evidence type="ECO:0000313" key="3">
    <source>
        <dbReference type="Proteomes" id="UP001157946"/>
    </source>
</evidence>
<name>A0AA46ADV7_9BACL</name>
<keyword evidence="3" id="KW-1185">Reference proteome</keyword>
<accession>A0AA46ADV7</accession>
<feature type="chain" id="PRO_5041459854" evidence="1">
    <location>
        <begin position="21"/>
        <end position="174"/>
    </location>
</feature>
<comment type="caution">
    <text evidence="2">The sequence shown here is derived from an EMBL/GenBank/DDBJ whole genome shotgun (WGS) entry which is preliminary data.</text>
</comment>
<dbReference type="EMBL" id="FXTU01000002">
    <property type="protein sequence ID" value="SMP08553.1"/>
    <property type="molecule type" value="Genomic_DNA"/>
</dbReference>
<evidence type="ECO:0000256" key="1">
    <source>
        <dbReference type="SAM" id="SignalP"/>
    </source>
</evidence>
<proteinExistence type="predicted"/>
<keyword evidence="1" id="KW-0732">Signal</keyword>
<gene>
    <name evidence="2" type="ORF">SAMN06265361_10238</name>
</gene>
<sequence length="174" mass="18455">MKKKLLGTMLALTVIAGSFAFSGGKAFAETDDELLKRSEEMAKSYDSDAALDDIWKNNPDIELPTEIGSDSTRAGSFWALATGRTQLEIGKVVSTTAITKGKALIATTTAQASLGFNGKFVGKGEKKLAIAYASAISHCHTGKKPGKWSALSLHSVNDGIHLYTGFTGDKKIVK</sequence>
<feature type="signal peptide" evidence="1">
    <location>
        <begin position="1"/>
        <end position="20"/>
    </location>
</feature>
<protein>
    <submittedName>
        <fullName evidence="2">Uncharacterized protein</fullName>
    </submittedName>
</protein>
<evidence type="ECO:0000313" key="2">
    <source>
        <dbReference type="EMBL" id="SMP08553.1"/>
    </source>
</evidence>
<dbReference type="RefSeq" id="WP_284724004.1">
    <property type="nucleotide sequence ID" value="NZ_FXTU01000002.1"/>
</dbReference>
<dbReference type="AlphaFoldDB" id="A0AA46ADV7"/>
<dbReference type="Proteomes" id="UP001157946">
    <property type="component" value="Unassembled WGS sequence"/>
</dbReference>
<organism evidence="2 3">
    <name type="scientific">Laceyella tengchongensis</name>
    <dbReference type="NCBI Taxonomy" id="574699"/>
    <lineage>
        <taxon>Bacteria</taxon>
        <taxon>Bacillati</taxon>
        <taxon>Bacillota</taxon>
        <taxon>Bacilli</taxon>
        <taxon>Bacillales</taxon>
        <taxon>Thermoactinomycetaceae</taxon>
        <taxon>Laceyella</taxon>
    </lineage>
</organism>